<dbReference type="EMBL" id="WEHX01000019">
    <property type="protein sequence ID" value="KAB7661363.1"/>
    <property type="molecule type" value="Genomic_DNA"/>
</dbReference>
<sequence length="398" mass="46110">MAAITDLQRLPLNLPDFIALRECGMIYVDKTRQIASLAMMRRQYVFVRPRRFGKSLLISTFEALFSEGLKHFEGLAIQDVWREERCYNVVRLDFSTIRHFDSFESFTFQFERLLDNAFGKYGFNPQHGEDRLIHLEVDRWFKTQPRQSLVLLIDEYDAPLTAVIDTPELFKSVRRKLAAFYAVCKSNVAQLRFFFMTGITKFNQADSCSELDDLVDISIDPMYGDIVGVTELEIRKYFSPYLKDAAATLGLSEDGTLQKLRQYYGGYCFDEDASVHVYSPWSVLNFLARPYRGFRSYWIESGGQISLLCRYLKDHAERSPADYAVEKPLNYGEMLIPTGSEERQRDTALLTLAGYLTIKRRELNTFFLGYPNRELEEAMATTYSERLLEGRSIREIGA</sequence>
<dbReference type="Proteomes" id="UP000430564">
    <property type="component" value="Unassembled WGS sequence"/>
</dbReference>
<evidence type="ECO:0000259" key="1">
    <source>
        <dbReference type="Pfam" id="PF09820"/>
    </source>
</evidence>
<dbReference type="AlphaFoldDB" id="A0A6I1EUB8"/>
<comment type="caution">
    <text evidence="2">The sequence shown here is derived from an EMBL/GenBank/DDBJ whole genome shotgun (WGS) entry which is preliminary data.</text>
</comment>
<organism evidence="2 3">
    <name type="scientific">Sutterella seckii</name>
    <dbReference type="NCBI Taxonomy" id="1944635"/>
    <lineage>
        <taxon>Bacteria</taxon>
        <taxon>Pseudomonadati</taxon>
        <taxon>Pseudomonadota</taxon>
        <taxon>Betaproteobacteria</taxon>
        <taxon>Burkholderiales</taxon>
        <taxon>Sutterellaceae</taxon>
        <taxon>Sutterella</taxon>
    </lineage>
</organism>
<dbReference type="Pfam" id="PF09820">
    <property type="entry name" value="AAA-ATPase_like"/>
    <property type="match status" value="1"/>
</dbReference>
<name>A0A6I1EUB8_9BURK</name>
<evidence type="ECO:0000313" key="2">
    <source>
        <dbReference type="EMBL" id="KAB7661363.1"/>
    </source>
</evidence>
<proteinExistence type="predicted"/>
<dbReference type="OrthoDB" id="7066846at2"/>
<dbReference type="RefSeq" id="WP_152158041.1">
    <property type="nucleotide sequence ID" value="NZ_WEHX01000019.1"/>
</dbReference>
<protein>
    <submittedName>
        <fullName evidence="2">AAA family ATPase</fullName>
    </submittedName>
</protein>
<accession>A0A6I1EUB8</accession>
<dbReference type="InterPro" id="IPR018631">
    <property type="entry name" value="AAA-ATPase-like_dom"/>
</dbReference>
<gene>
    <name evidence="2" type="ORF">GBM95_04770</name>
</gene>
<reference evidence="2 3" key="1">
    <citation type="submission" date="2019-10" db="EMBL/GenBank/DDBJ databases">
        <title>Genome diversity of Sutterella seckii.</title>
        <authorList>
            <person name="Chaplin A.V."/>
            <person name="Sokolova S.R."/>
            <person name="Mosin K.A."/>
            <person name="Ivanova E.L."/>
            <person name="Kochetkova T.O."/>
            <person name="Goltsov A.Y."/>
            <person name="Trofimov D.Y."/>
            <person name="Efimov B.A."/>
        </authorList>
    </citation>
    <scope>NUCLEOTIDE SEQUENCE [LARGE SCALE GENOMIC DNA]</scope>
    <source>
        <strain evidence="2 3">ASD393</strain>
    </source>
</reference>
<evidence type="ECO:0000313" key="3">
    <source>
        <dbReference type="Proteomes" id="UP000430564"/>
    </source>
</evidence>
<dbReference type="PANTHER" id="PTHR34825:SF1">
    <property type="entry name" value="AAA-ATPASE-LIKE DOMAIN-CONTAINING PROTEIN"/>
    <property type="match status" value="1"/>
</dbReference>
<dbReference type="PANTHER" id="PTHR34825">
    <property type="entry name" value="CONSERVED PROTEIN, WITH A WEAK D-GALACTARATE DEHYDRATASE/ALTRONATE HYDROLASE DOMAIN"/>
    <property type="match status" value="1"/>
</dbReference>
<feature type="domain" description="AAA-ATPase-like" evidence="1">
    <location>
        <begin position="13"/>
        <end position="205"/>
    </location>
</feature>